<evidence type="ECO:0000256" key="1">
    <source>
        <dbReference type="ARBA" id="ARBA00022723"/>
    </source>
</evidence>
<dbReference type="EMBL" id="CABFNO020001407">
    <property type="protein sequence ID" value="CAG9986978.1"/>
    <property type="molecule type" value="Genomic_DNA"/>
</dbReference>
<dbReference type="InterPro" id="IPR036864">
    <property type="entry name" value="Zn2-C6_fun-type_DNA-bd_sf"/>
</dbReference>
<dbReference type="SUPFAM" id="SSF57701">
    <property type="entry name" value="Zn2/Cys6 DNA-binding domain"/>
    <property type="match status" value="1"/>
</dbReference>
<evidence type="ECO:0000259" key="4">
    <source>
        <dbReference type="PROSITE" id="PS50048"/>
    </source>
</evidence>
<feature type="compositionally biased region" description="Low complexity" evidence="3">
    <location>
        <begin position="1"/>
        <end position="24"/>
    </location>
</feature>
<proteinExistence type="predicted"/>
<reference evidence="6" key="1">
    <citation type="submission" date="2019-06" db="EMBL/GenBank/DDBJ databases">
        <authorList>
            <person name="Broberg M."/>
        </authorList>
    </citation>
    <scope>NUCLEOTIDE SEQUENCE [LARGE SCALE GENOMIC DNA]</scope>
</reference>
<dbReference type="Pfam" id="PF04082">
    <property type="entry name" value="Fungal_trans"/>
    <property type="match status" value="1"/>
</dbReference>
<accession>A0A9N9UDZ8</accession>
<dbReference type="PROSITE" id="PS50048">
    <property type="entry name" value="ZN2_CY6_FUNGAL_2"/>
    <property type="match status" value="1"/>
</dbReference>
<dbReference type="PANTHER" id="PTHR47425">
    <property type="entry name" value="FARB-RELATED"/>
    <property type="match status" value="1"/>
</dbReference>
<dbReference type="OrthoDB" id="5121955at2759"/>
<evidence type="ECO:0000313" key="5">
    <source>
        <dbReference type="EMBL" id="CAG9986978.1"/>
    </source>
</evidence>
<protein>
    <recommendedName>
        <fullName evidence="4">Zn(2)-C6 fungal-type domain-containing protein</fullName>
    </recommendedName>
</protein>
<name>A0A9N9UDZ8_9HYPO</name>
<organism evidence="5 6">
    <name type="scientific">Clonostachys byssicola</name>
    <dbReference type="NCBI Taxonomy" id="160290"/>
    <lineage>
        <taxon>Eukaryota</taxon>
        <taxon>Fungi</taxon>
        <taxon>Dikarya</taxon>
        <taxon>Ascomycota</taxon>
        <taxon>Pezizomycotina</taxon>
        <taxon>Sordariomycetes</taxon>
        <taxon>Hypocreomycetidae</taxon>
        <taxon>Hypocreales</taxon>
        <taxon>Bionectriaceae</taxon>
        <taxon>Clonostachys</taxon>
    </lineage>
</organism>
<evidence type="ECO:0000256" key="2">
    <source>
        <dbReference type="ARBA" id="ARBA00023242"/>
    </source>
</evidence>
<dbReference type="Proteomes" id="UP000754883">
    <property type="component" value="Unassembled WGS sequence"/>
</dbReference>
<dbReference type="SMART" id="SM00066">
    <property type="entry name" value="GAL4"/>
    <property type="match status" value="1"/>
</dbReference>
<comment type="caution">
    <text evidence="5">The sequence shown here is derived from an EMBL/GenBank/DDBJ whole genome shotgun (WGS) entry which is preliminary data.</text>
</comment>
<sequence length="965" mass="106744">MASTVVSTVTAAAATSAPAPAPSTDNPKPRSQTKTRKRASKACLSCRARKVRCDVSQRGRPCMNCYLDSETCVVTGRASRYRRPRESGEDVEASYPPYPPSVNADSRSAEDVVKSRQDEATDYPMTAAIDQQSVPYNSNVELNSGNHNHVCSDHGANENLSLPATNLKVPAQTSQIPGEYSWIWELSKGYLSFEPSLFLPGTDIAVVDLQARNNSGGIFSNANFSSTSHCFTDDSQGVTSDIVYSYYPFISASNIANIPPQDVNFLELQGCLRVPIRPLLDEFLQQYFLHVHPMLPLVNEGDFWDLYSQNPRSTSPDDRLSLLLLQTILFASCNFVSKTTLKALGFPSIRAARAGLYRRGKLLYDLEAESSPLASAQAACLLSLWAPPSTKKPNTSWLSLAIQHAKSAEAHHYASMPVFSAETHPLQHRKQNILKRVWWCCVIRDRTLGLLMRRPIQITREHFDFETSPVLGFPDLVGEFGRSQVYGPDTKRCLAEILVQLVELYVVLTDIIVLVFPLDDTPGWGRDMAPEDVDRIRECKMALRRWYKDATLRFPMSGRGGQQQQQADSSTLPSSRRHGSVILYTNLMYMYYHSTRVVLCHHEVLHLAIIQAMPRNEGSGSSNITRDLSIIYENRHELQDAASGVTECLKELVQLKLARWLPISAVACTALPLVLNILDVKLSSRQQQQQGAGGANLDRNAAAALKQHRLNILIEAMKTYQPQYDGVDWVSEIVRHIVNLAKIDDGSAGGEGQQQQANGITDWTDILASNPSSYLRLALALDLSLSKGRLPEDGDFPVSLRGLFTGGFNPLKGLVEANRNVQGGGNTGVHFQQQQQQRTLSQETDSMCSPTDSHMTTNSDDAANEALRDQVSSRIRSEHAAVNTDAPPSEGIIWGLGRDLGEVLPMHDDHSPSSGSHEGLYIDGPLPDISAEWLENLWDEMGDMEDKTDRDTARLLLEALKEGEA</sequence>
<feature type="region of interest" description="Disordered" evidence="3">
    <location>
        <begin position="78"/>
        <end position="109"/>
    </location>
</feature>
<dbReference type="Pfam" id="PF00172">
    <property type="entry name" value="Zn_clus"/>
    <property type="match status" value="1"/>
</dbReference>
<dbReference type="GO" id="GO:0003677">
    <property type="term" value="F:DNA binding"/>
    <property type="evidence" value="ECO:0007669"/>
    <property type="project" value="InterPro"/>
</dbReference>
<evidence type="ECO:0000313" key="6">
    <source>
        <dbReference type="Proteomes" id="UP000754883"/>
    </source>
</evidence>
<dbReference type="GO" id="GO:0006351">
    <property type="term" value="P:DNA-templated transcription"/>
    <property type="evidence" value="ECO:0007669"/>
    <property type="project" value="InterPro"/>
</dbReference>
<dbReference type="InterPro" id="IPR001138">
    <property type="entry name" value="Zn2Cys6_DnaBD"/>
</dbReference>
<keyword evidence="2" id="KW-0539">Nucleus</keyword>
<dbReference type="PROSITE" id="PS00463">
    <property type="entry name" value="ZN2_CY6_FUNGAL_1"/>
    <property type="match status" value="1"/>
</dbReference>
<keyword evidence="1" id="KW-0479">Metal-binding</keyword>
<dbReference type="CDD" id="cd00067">
    <property type="entry name" value="GAL4"/>
    <property type="match status" value="1"/>
</dbReference>
<dbReference type="SMART" id="SM00906">
    <property type="entry name" value="Fungal_trans"/>
    <property type="match status" value="1"/>
</dbReference>
<dbReference type="GO" id="GO:0000981">
    <property type="term" value="F:DNA-binding transcription factor activity, RNA polymerase II-specific"/>
    <property type="evidence" value="ECO:0007669"/>
    <property type="project" value="InterPro"/>
</dbReference>
<dbReference type="PANTHER" id="PTHR47425:SF2">
    <property type="entry name" value="FARB-RELATED"/>
    <property type="match status" value="1"/>
</dbReference>
<dbReference type="CDD" id="cd12148">
    <property type="entry name" value="fungal_TF_MHR"/>
    <property type="match status" value="1"/>
</dbReference>
<dbReference type="InterPro" id="IPR007219">
    <property type="entry name" value="XnlR_reg_dom"/>
</dbReference>
<reference evidence="5 6" key="2">
    <citation type="submission" date="2021-10" db="EMBL/GenBank/DDBJ databases">
        <authorList>
            <person name="Piombo E."/>
        </authorList>
    </citation>
    <scope>NUCLEOTIDE SEQUENCE [LARGE SCALE GENOMIC DNA]</scope>
</reference>
<feature type="domain" description="Zn(2)-C6 fungal-type" evidence="4">
    <location>
        <begin position="42"/>
        <end position="74"/>
    </location>
</feature>
<dbReference type="InterPro" id="IPR052761">
    <property type="entry name" value="Fungal_Detox/Toxin_TFs"/>
</dbReference>
<gene>
    <name evidence="5" type="ORF">CBYS24578_00013621</name>
</gene>
<dbReference type="Gene3D" id="4.10.240.10">
    <property type="entry name" value="Zn(2)-C6 fungal-type DNA-binding domain"/>
    <property type="match status" value="1"/>
</dbReference>
<dbReference type="GO" id="GO:0008270">
    <property type="term" value="F:zinc ion binding"/>
    <property type="evidence" value="ECO:0007669"/>
    <property type="project" value="InterPro"/>
</dbReference>
<feature type="region of interest" description="Disordered" evidence="3">
    <location>
        <begin position="1"/>
        <end position="39"/>
    </location>
</feature>
<dbReference type="AlphaFoldDB" id="A0A9N9UDZ8"/>
<keyword evidence="6" id="KW-1185">Reference proteome</keyword>
<evidence type="ECO:0000256" key="3">
    <source>
        <dbReference type="SAM" id="MobiDB-lite"/>
    </source>
</evidence>
<feature type="region of interest" description="Disordered" evidence="3">
    <location>
        <begin position="824"/>
        <end position="861"/>
    </location>
</feature>
<feature type="compositionally biased region" description="Polar residues" evidence="3">
    <location>
        <begin position="838"/>
        <end position="861"/>
    </location>
</feature>